<dbReference type="InterPro" id="IPR000515">
    <property type="entry name" value="MetI-like"/>
</dbReference>
<proteinExistence type="inferred from homology"/>
<organism evidence="10 11">
    <name type="scientific">Arthrobacter hankyongi</name>
    <dbReference type="NCBI Taxonomy" id="2904801"/>
    <lineage>
        <taxon>Bacteria</taxon>
        <taxon>Bacillati</taxon>
        <taxon>Actinomycetota</taxon>
        <taxon>Actinomycetes</taxon>
        <taxon>Micrococcales</taxon>
        <taxon>Micrococcaceae</taxon>
        <taxon>Arthrobacter</taxon>
    </lineage>
</organism>
<feature type="compositionally biased region" description="Low complexity" evidence="8">
    <location>
        <begin position="11"/>
        <end position="21"/>
    </location>
</feature>
<evidence type="ECO:0000256" key="7">
    <source>
        <dbReference type="RuleBase" id="RU363032"/>
    </source>
</evidence>
<keyword evidence="5 7" id="KW-1133">Transmembrane helix</keyword>
<feature type="transmembrane region" description="Helical" evidence="7">
    <location>
        <begin position="187"/>
        <end position="207"/>
    </location>
</feature>
<dbReference type="PANTHER" id="PTHR30151:SF40">
    <property type="entry name" value="TRANSPORT SYSTEM INTEGRAL MEMBRANE PROTEIN"/>
    <property type="match status" value="1"/>
</dbReference>
<comment type="caution">
    <text evidence="10">The sequence shown here is derived from an EMBL/GenBank/DDBJ whole genome shotgun (WGS) entry which is preliminary data.</text>
</comment>
<dbReference type="PROSITE" id="PS50928">
    <property type="entry name" value="ABC_TM1"/>
    <property type="match status" value="1"/>
</dbReference>
<dbReference type="InterPro" id="IPR035906">
    <property type="entry name" value="MetI-like_sf"/>
</dbReference>
<evidence type="ECO:0000256" key="3">
    <source>
        <dbReference type="ARBA" id="ARBA00022475"/>
    </source>
</evidence>
<reference evidence="10" key="1">
    <citation type="submission" date="2022-01" db="EMBL/GenBank/DDBJ databases">
        <authorList>
            <person name="Jo J.-H."/>
            <person name="Im W.-T."/>
        </authorList>
    </citation>
    <scope>NUCLEOTIDE SEQUENCE</scope>
    <source>
        <strain evidence="10">I2-34</strain>
    </source>
</reference>
<dbReference type="CDD" id="cd06261">
    <property type="entry name" value="TM_PBP2"/>
    <property type="match status" value="1"/>
</dbReference>
<evidence type="ECO:0000256" key="4">
    <source>
        <dbReference type="ARBA" id="ARBA00022692"/>
    </source>
</evidence>
<feature type="transmembrane region" description="Helical" evidence="7">
    <location>
        <begin position="256"/>
        <end position="275"/>
    </location>
</feature>
<keyword evidence="11" id="KW-1185">Reference proteome</keyword>
<feature type="transmembrane region" description="Helical" evidence="7">
    <location>
        <begin position="287"/>
        <end position="308"/>
    </location>
</feature>
<dbReference type="EMBL" id="JAKLTQ010000036">
    <property type="protein sequence ID" value="MCG2624918.1"/>
    <property type="molecule type" value="Genomic_DNA"/>
</dbReference>
<feature type="transmembrane region" description="Helical" evidence="7">
    <location>
        <begin position="130"/>
        <end position="148"/>
    </location>
</feature>
<dbReference type="Gene3D" id="1.10.3720.10">
    <property type="entry name" value="MetI-like"/>
    <property type="match status" value="1"/>
</dbReference>
<evidence type="ECO:0000259" key="9">
    <source>
        <dbReference type="PROSITE" id="PS50928"/>
    </source>
</evidence>
<dbReference type="PANTHER" id="PTHR30151">
    <property type="entry name" value="ALKANE SULFONATE ABC TRANSPORTER-RELATED, MEMBRANE SUBUNIT"/>
    <property type="match status" value="1"/>
</dbReference>
<protein>
    <submittedName>
        <fullName evidence="10">ABC transporter permease</fullName>
    </submittedName>
</protein>
<feature type="domain" description="ABC transmembrane type-1" evidence="9">
    <location>
        <begin position="122"/>
        <end position="306"/>
    </location>
</feature>
<evidence type="ECO:0000256" key="5">
    <source>
        <dbReference type="ARBA" id="ARBA00022989"/>
    </source>
</evidence>
<feature type="transmembrane region" description="Helical" evidence="7">
    <location>
        <begin position="160"/>
        <end position="181"/>
    </location>
</feature>
<evidence type="ECO:0000256" key="6">
    <source>
        <dbReference type="ARBA" id="ARBA00023136"/>
    </source>
</evidence>
<comment type="similarity">
    <text evidence="7">Belongs to the binding-protein-dependent transport system permease family.</text>
</comment>
<name>A0ABS9LEF9_9MICC</name>
<gene>
    <name evidence="10" type="ORF">LVY72_23795</name>
</gene>
<evidence type="ECO:0000313" key="11">
    <source>
        <dbReference type="Proteomes" id="UP001165368"/>
    </source>
</evidence>
<evidence type="ECO:0000313" key="10">
    <source>
        <dbReference type="EMBL" id="MCG2624918.1"/>
    </source>
</evidence>
<evidence type="ECO:0000256" key="2">
    <source>
        <dbReference type="ARBA" id="ARBA00022448"/>
    </source>
</evidence>
<dbReference type="RefSeq" id="WP_237827395.1">
    <property type="nucleotide sequence ID" value="NZ_JAKLTQ010000036.1"/>
</dbReference>
<dbReference type="SUPFAM" id="SSF161098">
    <property type="entry name" value="MetI-like"/>
    <property type="match status" value="1"/>
</dbReference>
<dbReference type="Proteomes" id="UP001165368">
    <property type="component" value="Unassembled WGS sequence"/>
</dbReference>
<evidence type="ECO:0000256" key="8">
    <source>
        <dbReference type="SAM" id="MobiDB-lite"/>
    </source>
</evidence>
<sequence>MGNNVTELEAGSRAAGASAGGNVPPIDAHRPPDIAPGFSAAGAPDELRALEAGLDELQSGHASARRDWGRVLLPLAAVVLLVLAWQLLVSLDLKRRDLVPGPLDVVASLGQLWAEGLVQESVLTSLQRGLAGFAVSVAVGTPLGLLLGQVRTLRRAAGPLISGLQVLPSVAWVPAAIIWFGLTDATAYFVVLMGAIPSIVNGLVAGIDQVPPQYRSVAKVLGASRLELALQVILPASLPGYVAGLKQGWAFSWRSLMAAEIIAVGGTMGYGLGSLLDQGRTLSDMGIVMSAVLIILGVGILIELLVFGPVERRLLQRRGLLAGSTR</sequence>
<feature type="region of interest" description="Disordered" evidence="8">
    <location>
        <begin position="1"/>
        <end position="29"/>
    </location>
</feature>
<keyword evidence="4 7" id="KW-0812">Transmembrane</keyword>
<keyword evidence="2 7" id="KW-0813">Transport</keyword>
<feature type="transmembrane region" description="Helical" evidence="7">
    <location>
        <begin position="71"/>
        <end position="88"/>
    </location>
</feature>
<dbReference type="Pfam" id="PF00528">
    <property type="entry name" value="BPD_transp_1"/>
    <property type="match status" value="1"/>
</dbReference>
<accession>A0ABS9LEF9</accession>
<keyword evidence="3" id="KW-1003">Cell membrane</keyword>
<evidence type="ECO:0000256" key="1">
    <source>
        <dbReference type="ARBA" id="ARBA00004651"/>
    </source>
</evidence>
<comment type="subcellular location">
    <subcellularLocation>
        <location evidence="1 7">Cell membrane</location>
        <topology evidence="1 7">Multi-pass membrane protein</topology>
    </subcellularLocation>
</comment>
<keyword evidence="6 7" id="KW-0472">Membrane</keyword>